<dbReference type="EMBL" id="JAAIJQ010000290">
    <property type="protein sequence ID" value="NEV65421.1"/>
    <property type="molecule type" value="Genomic_DNA"/>
</dbReference>
<dbReference type="AlphaFoldDB" id="A0A6M0K7P3"/>
<protein>
    <submittedName>
        <fullName evidence="2">IS110 family transposase</fullName>
    </submittedName>
</protein>
<evidence type="ECO:0000313" key="3">
    <source>
        <dbReference type="Proteomes" id="UP000483379"/>
    </source>
</evidence>
<dbReference type="InterPro" id="IPR047650">
    <property type="entry name" value="Transpos_IS110"/>
</dbReference>
<accession>A0A6M0K7P3</accession>
<name>A0A6M0K7P3_9GAMM</name>
<dbReference type="GO" id="GO:0004803">
    <property type="term" value="F:transposase activity"/>
    <property type="evidence" value="ECO:0007669"/>
    <property type="project" value="InterPro"/>
</dbReference>
<dbReference type="GO" id="GO:0003677">
    <property type="term" value="F:DNA binding"/>
    <property type="evidence" value="ECO:0007669"/>
    <property type="project" value="InterPro"/>
</dbReference>
<comment type="caution">
    <text evidence="2">The sequence shown here is derived from an EMBL/GenBank/DDBJ whole genome shotgun (WGS) entry which is preliminary data.</text>
</comment>
<dbReference type="GO" id="GO:0006313">
    <property type="term" value="P:DNA transposition"/>
    <property type="evidence" value="ECO:0007669"/>
    <property type="project" value="InterPro"/>
</dbReference>
<evidence type="ECO:0000313" key="2">
    <source>
        <dbReference type="EMBL" id="NEV65421.1"/>
    </source>
</evidence>
<dbReference type="RefSeq" id="WP_164456728.1">
    <property type="nucleotide sequence ID" value="NZ_JAAIJQ010000290.1"/>
</dbReference>
<dbReference type="Proteomes" id="UP000483379">
    <property type="component" value="Unassembled WGS sequence"/>
</dbReference>
<dbReference type="PANTHER" id="PTHR33055">
    <property type="entry name" value="TRANSPOSASE FOR INSERTION SEQUENCE ELEMENT IS1111A"/>
    <property type="match status" value="1"/>
</dbReference>
<dbReference type="PANTHER" id="PTHR33055:SF3">
    <property type="entry name" value="PUTATIVE TRANSPOSASE FOR IS117-RELATED"/>
    <property type="match status" value="1"/>
</dbReference>
<reference evidence="2 3" key="1">
    <citation type="submission" date="2020-02" db="EMBL/GenBank/DDBJ databases">
        <title>Genome sequences of Thiorhodococcus mannitoliphagus and Thiorhodococcus minor, purple sulfur photosynthetic bacteria in the gammaproteobacterial family, Chromatiaceae.</title>
        <authorList>
            <person name="Aviles F.A."/>
            <person name="Meyer T.E."/>
            <person name="Kyndt J.A."/>
        </authorList>
    </citation>
    <scope>NUCLEOTIDE SEQUENCE [LARGE SCALE GENOMIC DNA]</scope>
    <source>
        <strain evidence="2 3">DSM 11518</strain>
    </source>
</reference>
<feature type="non-terminal residue" evidence="2">
    <location>
        <position position="1"/>
    </location>
</feature>
<feature type="domain" description="Transposase IS116/IS110/IS902 C-terminal" evidence="1">
    <location>
        <begin position="30"/>
        <end position="115"/>
    </location>
</feature>
<sequence>AETDARIERLRTAALALIETAAQLKDTFVLLTSVKGIAAASAIELMGELLVLPPELSAKQWVAMAGLDPRQITSGSSVQKPARLSKAGNRYLRKALYMPALSASRHEPHVKAYYRHLIETRGLKKIQAVCAVMRKLLHAIHGMLKTQQPFDGTRFSARLAEA</sequence>
<proteinExistence type="predicted"/>
<keyword evidence="3" id="KW-1185">Reference proteome</keyword>
<gene>
    <name evidence="2" type="ORF">G3446_27010</name>
</gene>
<evidence type="ECO:0000259" key="1">
    <source>
        <dbReference type="Pfam" id="PF02371"/>
    </source>
</evidence>
<dbReference type="InterPro" id="IPR003346">
    <property type="entry name" value="Transposase_20"/>
</dbReference>
<organism evidence="2 3">
    <name type="scientific">Thiorhodococcus minor</name>
    <dbReference type="NCBI Taxonomy" id="57489"/>
    <lineage>
        <taxon>Bacteria</taxon>
        <taxon>Pseudomonadati</taxon>
        <taxon>Pseudomonadota</taxon>
        <taxon>Gammaproteobacteria</taxon>
        <taxon>Chromatiales</taxon>
        <taxon>Chromatiaceae</taxon>
        <taxon>Thiorhodococcus</taxon>
    </lineage>
</organism>
<dbReference type="Pfam" id="PF02371">
    <property type="entry name" value="Transposase_20"/>
    <property type="match status" value="1"/>
</dbReference>